<feature type="compositionally biased region" description="Low complexity" evidence="1">
    <location>
        <begin position="176"/>
        <end position="192"/>
    </location>
</feature>
<comment type="caution">
    <text evidence="2">The sequence shown here is derived from an EMBL/GenBank/DDBJ whole genome shotgun (WGS) entry which is preliminary data.</text>
</comment>
<dbReference type="AlphaFoldDB" id="A0A9K3M368"/>
<evidence type="ECO:0000313" key="2">
    <source>
        <dbReference type="EMBL" id="KAG7373249.1"/>
    </source>
</evidence>
<reference evidence="2" key="1">
    <citation type="journal article" date="2021" name="Sci. Rep.">
        <title>Diploid genomic architecture of Nitzschia inconspicua, an elite biomass production diatom.</title>
        <authorList>
            <person name="Oliver A."/>
            <person name="Podell S."/>
            <person name="Pinowska A."/>
            <person name="Traller J.C."/>
            <person name="Smith S.R."/>
            <person name="McClure R."/>
            <person name="Beliaev A."/>
            <person name="Bohutskyi P."/>
            <person name="Hill E.A."/>
            <person name="Rabines A."/>
            <person name="Zheng H."/>
            <person name="Allen L.Z."/>
            <person name="Kuo A."/>
            <person name="Grigoriev I.V."/>
            <person name="Allen A.E."/>
            <person name="Hazlebeck D."/>
            <person name="Allen E.E."/>
        </authorList>
    </citation>
    <scope>NUCLEOTIDE SEQUENCE</scope>
    <source>
        <strain evidence="2">Hildebrandi</strain>
    </source>
</reference>
<proteinExistence type="predicted"/>
<sequence>MKPNIASLPSTAFALIQCLSLMSSSDKSFHRSYKFIGPPPLPISTAVLNRLGAITCYAKPPLLPNLAHALHIKLAETYHTFVQQIDTPQLDTTQAEEVRVVSRFPTPSIPGPQATLTTRHFYITCSHIVLTEQEFMTDTIPRESWSVRTKPNPLVPTIIHAPSTNTIPQGHAPLEAPQAPQIATPATPRHTS</sequence>
<gene>
    <name evidence="2" type="ORF">IV203_033973</name>
</gene>
<dbReference type="Proteomes" id="UP000693970">
    <property type="component" value="Unassembled WGS sequence"/>
</dbReference>
<keyword evidence="3" id="KW-1185">Reference proteome</keyword>
<protein>
    <submittedName>
        <fullName evidence="2">Uncharacterized protein</fullName>
    </submittedName>
</protein>
<evidence type="ECO:0000256" key="1">
    <source>
        <dbReference type="SAM" id="MobiDB-lite"/>
    </source>
</evidence>
<reference evidence="2" key="2">
    <citation type="submission" date="2021-04" db="EMBL/GenBank/DDBJ databases">
        <authorList>
            <person name="Podell S."/>
        </authorList>
    </citation>
    <scope>NUCLEOTIDE SEQUENCE</scope>
    <source>
        <strain evidence="2">Hildebrandi</strain>
    </source>
</reference>
<name>A0A9K3M368_9STRA</name>
<dbReference type="EMBL" id="JAGRRH010000002">
    <property type="protein sequence ID" value="KAG7373249.1"/>
    <property type="molecule type" value="Genomic_DNA"/>
</dbReference>
<accession>A0A9K3M368</accession>
<feature type="region of interest" description="Disordered" evidence="1">
    <location>
        <begin position="162"/>
        <end position="192"/>
    </location>
</feature>
<organism evidence="2 3">
    <name type="scientific">Nitzschia inconspicua</name>
    <dbReference type="NCBI Taxonomy" id="303405"/>
    <lineage>
        <taxon>Eukaryota</taxon>
        <taxon>Sar</taxon>
        <taxon>Stramenopiles</taxon>
        <taxon>Ochrophyta</taxon>
        <taxon>Bacillariophyta</taxon>
        <taxon>Bacillariophyceae</taxon>
        <taxon>Bacillariophycidae</taxon>
        <taxon>Bacillariales</taxon>
        <taxon>Bacillariaceae</taxon>
        <taxon>Nitzschia</taxon>
    </lineage>
</organism>
<evidence type="ECO:0000313" key="3">
    <source>
        <dbReference type="Proteomes" id="UP000693970"/>
    </source>
</evidence>